<name>A0A815R1J0_9BILA</name>
<evidence type="ECO:0000313" key="10">
    <source>
        <dbReference type="Proteomes" id="UP000663864"/>
    </source>
</evidence>
<feature type="transmembrane region" description="Helical" evidence="6">
    <location>
        <begin position="160"/>
        <end position="178"/>
    </location>
</feature>
<organism evidence="7 10">
    <name type="scientific">Rotaria sordida</name>
    <dbReference type="NCBI Taxonomy" id="392033"/>
    <lineage>
        <taxon>Eukaryota</taxon>
        <taxon>Metazoa</taxon>
        <taxon>Spiralia</taxon>
        <taxon>Gnathifera</taxon>
        <taxon>Rotifera</taxon>
        <taxon>Eurotatoria</taxon>
        <taxon>Bdelloidea</taxon>
        <taxon>Philodinida</taxon>
        <taxon>Philodinidae</taxon>
        <taxon>Rotaria</taxon>
    </lineage>
</organism>
<keyword evidence="3 6" id="KW-0812">Transmembrane</keyword>
<keyword evidence="5 6" id="KW-0472">Membrane</keyword>
<feature type="transmembrane region" description="Helical" evidence="6">
    <location>
        <begin position="102"/>
        <end position="122"/>
    </location>
</feature>
<evidence type="ECO:0000256" key="5">
    <source>
        <dbReference type="ARBA" id="ARBA00023136"/>
    </source>
</evidence>
<evidence type="ECO:0000256" key="3">
    <source>
        <dbReference type="ARBA" id="ARBA00022692"/>
    </source>
</evidence>
<evidence type="ECO:0000313" key="8">
    <source>
        <dbReference type="EMBL" id="CAF4028802.1"/>
    </source>
</evidence>
<dbReference type="EMBL" id="CAJNOT010005574">
    <property type="protein sequence ID" value="CAF1469326.1"/>
    <property type="molecule type" value="Genomic_DNA"/>
</dbReference>
<dbReference type="EMBL" id="CAJOAX010008238">
    <property type="protein sequence ID" value="CAF4028802.1"/>
    <property type="molecule type" value="Genomic_DNA"/>
</dbReference>
<comment type="subcellular location">
    <subcellularLocation>
        <location evidence="1">Membrane</location>
        <topology evidence="1">Multi-pass membrane protein</topology>
    </subcellularLocation>
</comment>
<feature type="transmembrane region" description="Helical" evidence="6">
    <location>
        <begin position="190"/>
        <end position="212"/>
    </location>
</feature>
<evidence type="ECO:0000256" key="2">
    <source>
        <dbReference type="ARBA" id="ARBA00006948"/>
    </source>
</evidence>
<sequence>MGSWIGHIAPGVFFILFAFWWHINNCARYIRSLVYNRDENTRQEKYEFQGSTTYPCHCIPIKFIRRLPIESIVKILVTSIHFSIELHDGYRSQPKPHIITLYANHMAMLFGFFLSSWVEILVHYKVPLPKRINQVMGVLAFTMEGFMFLFHLHGRGIVEVHAHQLLIVSIVCSTISAIGECFDPNNFWFIVLRSFFALTQGTWFIQAAYVLFPQTTNPSFIWDDTHDSVSLLTMSYVYHLAGNVLVLIVVYLLVYLFISRTSKLNHNQMQDDEPLNGYKLIVNGNDEENGL</sequence>
<dbReference type="GO" id="GO:0016020">
    <property type="term" value="C:membrane"/>
    <property type="evidence" value="ECO:0007669"/>
    <property type="project" value="UniProtKB-SubCell"/>
</dbReference>
<dbReference type="Proteomes" id="UP000663836">
    <property type="component" value="Unassembled WGS sequence"/>
</dbReference>
<dbReference type="Proteomes" id="UP000663864">
    <property type="component" value="Unassembled WGS sequence"/>
</dbReference>
<evidence type="ECO:0000256" key="1">
    <source>
        <dbReference type="ARBA" id="ARBA00004141"/>
    </source>
</evidence>
<dbReference type="EMBL" id="CAJOBD010007937">
    <property type="protein sequence ID" value="CAF4099358.1"/>
    <property type="molecule type" value="Genomic_DNA"/>
</dbReference>
<evidence type="ECO:0000256" key="6">
    <source>
        <dbReference type="SAM" id="Phobius"/>
    </source>
</evidence>
<accession>A0A815R1J0</accession>
<protein>
    <recommendedName>
        <fullName evidence="11">Transmembrane protein 45B</fullName>
    </recommendedName>
</protein>
<comment type="similarity">
    <text evidence="2">Belongs to the TMEM45 family.</text>
</comment>
<dbReference type="Proteomes" id="UP000663823">
    <property type="component" value="Unassembled WGS sequence"/>
</dbReference>
<evidence type="ECO:0000256" key="4">
    <source>
        <dbReference type="ARBA" id="ARBA00022989"/>
    </source>
</evidence>
<evidence type="ECO:0000313" key="7">
    <source>
        <dbReference type="EMBL" id="CAF1469326.1"/>
    </source>
</evidence>
<evidence type="ECO:0008006" key="11">
    <source>
        <dbReference type="Google" id="ProtNLM"/>
    </source>
</evidence>
<dbReference type="InterPro" id="IPR042127">
    <property type="entry name" value="TMEM45"/>
</dbReference>
<proteinExistence type="inferred from homology"/>
<evidence type="ECO:0000313" key="9">
    <source>
        <dbReference type="EMBL" id="CAF4099358.1"/>
    </source>
</evidence>
<keyword evidence="4 6" id="KW-1133">Transmembrane helix</keyword>
<dbReference type="Pfam" id="PF04819">
    <property type="entry name" value="DUF716"/>
    <property type="match status" value="1"/>
</dbReference>
<gene>
    <name evidence="9" type="ORF">JBS370_LOCUS31659</name>
    <name evidence="8" type="ORF">OTI717_LOCUS30526</name>
    <name evidence="7" type="ORF">ZHD862_LOCUS36057</name>
</gene>
<feature type="transmembrane region" description="Helical" evidence="6">
    <location>
        <begin position="236"/>
        <end position="258"/>
    </location>
</feature>
<comment type="caution">
    <text evidence="7">The sequence shown here is derived from an EMBL/GenBank/DDBJ whole genome shotgun (WGS) entry which is preliminary data.</text>
</comment>
<dbReference type="AlphaFoldDB" id="A0A815R1J0"/>
<dbReference type="PANTHER" id="PTHR16007:SF15">
    <property type="entry name" value="TRANSMEMBRANE PROTEIN 45B"/>
    <property type="match status" value="1"/>
</dbReference>
<feature type="transmembrane region" description="Helical" evidence="6">
    <location>
        <begin position="6"/>
        <end position="23"/>
    </location>
</feature>
<dbReference type="InterPro" id="IPR006904">
    <property type="entry name" value="DUF716"/>
</dbReference>
<dbReference type="PANTHER" id="PTHR16007">
    <property type="entry name" value="EPIDIDYMAL MEMBRANE PROTEIN E9-RELATED"/>
    <property type="match status" value="1"/>
</dbReference>
<reference evidence="7" key="1">
    <citation type="submission" date="2021-02" db="EMBL/GenBank/DDBJ databases">
        <authorList>
            <person name="Nowell W R."/>
        </authorList>
    </citation>
    <scope>NUCLEOTIDE SEQUENCE</scope>
</reference>